<dbReference type="PROSITE" id="PS50104">
    <property type="entry name" value="TIR"/>
    <property type="match status" value="1"/>
</dbReference>
<keyword evidence="3" id="KW-0611">Plant defense</keyword>
<dbReference type="Proteomes" id="UP001443914">
    <property type="component" value="Unassembled WGS sequence"/>
</dbReference>
<dbReference type="InterPro" id="IPR058192">
    <property type="entry name" value="WHD_ROQ1-like"/>
</dbReference>
<dbReference type="GO" id="GO:0007165">
    <property type="term" value="P:signal transduction"/>
    <property type="evidence" value="ECO:0007669"/>
    <property type="project" value="InterPro"/>
</dbReference>
<keyword evidence="2" id="KW-0677">Repeat</keyword>
<dbReference type="SUPFAM" id="SSF52540">
    <property type="entry name" value="P-loop containing nucleoside triphosphate hydrolases"/>
    <property type="match status" value="1"/>
</dbReference>
<comment type="caution">
    <text evidence="6">The sequence shown here is derived from an EMBL/GenBank/DDBJ whole genome shotgun (WGS) entry which is preliminary data.</text>
</comment>
<dbReference type="EMBL" id="JBDFQZ010000011">
    <property type="protein sequence ID" value="KAK9675715.1"/>
    <property type="molecule type" value="Genomic_DNA"/>
</dbReference>
<dbReference type="InterPro" id="IPR003591">
    <property type="entry name" value="Leu-rich_rpt_typical-subtyp"/>
</dbReference>
<dbReference type="InterPro" id="IPR044974">
    <property type="entry name" value="Disease_R_plants"/>
</dbReference>
<dbReference type="GO" id="GO:0043531">
    <property type="term" value="F:ADP binding"/>
    <property type="evidence" value="ECO:0007669"/>
    <property type="project" value="InterPro"/>
</dbReference>
<dbReference type="Pfam" id="PF00931">
    <property type="entry name" value="NB-ARC"/>
    <property type="match status" value="1"/>
</dbReference>
<evidence type="ECO:0000313" key="6">
    <source>
        <dbReference type="EMBL" id="KAK9675715.1"/>
    </source>
</evidence>
<organism evidence="6 7">
    <name type="scientific">Saponaria officinalis</name>
    <name type="common">Common soapwort</name>
    <name type="synonym">Lychnis saponaria</name>
    <dbReference type="NCBI Taxonomy" id="3572"/>
    <lineage>
        <taxon>Eukaryota</taxon>
        <taxon>Viridiplantae</taxon>
        <taxon>Streptophyta</taxon>
        <taxon>Embryophyta</taxon>
        <taxon>Tracheophyta</taxon>
        <taxon>Spermatophyta</taxon>
        <taxon>Magnoliopsida</taxon>
        <taxon>eudicotyledons</taxon>
        <taxon>Gunneridae</taxon>
        <taxon>Pentapetalae</taxon>
        <taxon>Caryophyllales</taxon>
        <taxon>Caryophyllaceae</taxon>
        <taxon>Caryophylleae</taxon>
        <taxon>Saponaria</taxon>
    </lineage>
</organism>
<gene>
    <name evidence="6" type="ORF">RND81_11G025800</name>
</gene>
<dbReference type="InterPro" id="IPR055414">
    <property type="entry name" value="LRR_R13L4/SHOC2-like"/>
</dbReference>
<dbReference type="PANTHER" id="PTHR11017:SF385">
    <property type="entry name" value="DISEASE RESISTANCE PROTEIN (TIR-NBS-LRR CLASS)-RELATED"/>
    <property type="match status" value="1"/>
</dbReference>
<evidence type="ECO:0000256" key="2">
    <source>
        <dbReference type="ARBA" id="ARBA00022737"/>
    </source>
</evidence>
<sequence length="1395" mass="156103">MTTTQNDTPPHTTTTTPYLPPSFLSKRLNWDIFLSFRGEDTRHTITKHLLDALESKGKRAFFDDEGMERGDTIQSSLQEAIVDSAIAVAIISPRYGDSRWCLDELSALFRCRKRVIPVFYDVDPSDVRRQKGEFGKGFWSMVDLKKISQTQVESWRNALIDVGNISGYPCRFESDEPEVIQRIVKQVVQELKNTPEYVAKIMVGLESRVDKVSEKLGIHAGGVRFLGIHGTPGIGKTTLAKAAFNKLAAHFTRRCFISNVREQLANEGGVLSVQNKLMNDLSIGSVKSADQESTGQRVIKEIVNENRVLVVLDDVSDVNQLASLGIVREWFEVGSRIIVTSRDKGVLQFCCDKAELHEADKLSSSESLELFSIHALGRREPTEEYLDISKKIVSLTDGLPLALEVFGSSLVKKTKSEWEDSLFKLTNFRPEKLQGVLKISYNALDPQEKTAFLDISCLLLQMNMKREDVVDILEGFGRRGWANLAIGNLINKSLMKLSESNELRMHDQIKDMGRQIVMEESFQDPGKRSRLWDSGDIRHVLRHEKATGAILGIGLDLARPPNDLTMERINWYKFRSHPSITTAFNYLAEKFKDVTKQKADEDANSILYAQSFVKMANLRLLQINYARLRGNIEYLPSELRCLLWRGCSQKKLSANIPEELRVLDVSESNIRQLWSSSWPWKLINVIFCSAYSNKVGCNLVVLNLSGNPRLTALPDMSSHKRLEKLSLENCVGLTKIHDSIGNMSSLVHLNLRQCTNLASFPKDITGMKGLRELILSGCSKFRGLPNDVRSLKCLIELLLDGTAIVELPGYLCYLTQLEVLSLNNCNLLTELPECIGKLSSLKSLSLNQTKLEVLPESIGSLSSLEILSLVHCSFLATLPDSVQNLKSLFELRLTGTSLRELSPSVCSLPYLRVLSAGQCRSLSLLPVSIEGLASLTELHIGHTSITHIPDQICSLKFIRTLEMNNCKLLTSLPESIGKLSNLTTLWIIGTAIKQLPESIGGLENLSWLNLNECRELDRLPDSIGTLRSLRILTMEETSVTCLPENCGMLANLRVLKMKKVKVMAGVDVSTQDDLHGPVSVLPASFCELSLLEEFDARACRISGQIPDDFVKLSKLEILNLGNNSFHTLPSTLEGLCFLRELLLRHCEKLRSLPRLPSTLEMIICADCYALESICDLSNLYCLQELQLANCYQLKDVPGLECLKSLRRLYMGGCTACALAVKRRLSTVTLRNLTNLSVPGCEIPDRFTQEAVNFTPQRNLAIKNVMVAVVISVDVQKLGDIYAKLPNIMGIQAQILRQNTSIFSTTLNLAGVPKTVEDQLYLCRFKSYNPMVLLLKGGDIIQMTQKFEAADGVELKKWGIFLVFENDDDYEGDEDSLPLTQQSVTQRLARFFLSSD</sequence>
<dbReference type="InterPro" id="IPR000157">
    <property type="entry name" value="TIR_dom"/>
</dbReference>
<dbReference type="Gene3D" id="3.40.50.10140">
    <property type="entry name" value="Toll/interleukin-1 receptor homology (TIR) domain"/>
    <property type="match status" value="1"/>
</dbReference>
<protein>
    <recommendedName>
        <fullName evidence="5">TIR domain-containing protein</fullName>
    </recommendedName>
</protein>
<keyword evidence="4" id="KW-0520">NAD</keyword>
<dbReference type="PANTHER" id="PTHR11017">
    <property type="entry name" value="LEUCINE-RICH REPEAT-CONTAINING PROTEIN"/>
    <property type="match status" value="1"/>
</dbReference>
<dbReference type="Gene3D" id="3.80.10.10">
    <property type="entry name" value="Ribonuclease Inhibitor"/>
    <property type="match status" value="4"/>
</dbReference>
<dbReference type="GO" id="GO:0051707">
    <property type="term" value="P:response to other organism"/>
    <property type="evidence" value="ECO:0007669"/>
    <property type="project" value="UniProtKB-ARBA"/>
</dbReference>
<dbReference type="InterPro" id="IPR042197">
    <property type="entry name" value="Apaf_helical"/>
</dbReference>
<reference evidence="6 7" key="1">
    <citation type="submission" date="2024-03" db="EMBL/GenBank/DDBJ databases">
        <title>WGS assembly of Saponaria officinalis var. Norfolk2.</title>
        <authorList>
            <person name="Jenkins J."/>
            <person name="Shu S."/>
            <person name="Grimwood J."/>
            <person name="Barry K."/>
            <person name="Goodstein D."/>
            <person name="Schmutz J."/>
            <person name="Leebens-Mack J."/>
            <person name="Osbourn A."/>
        </authorList>
    </citation>
    <scope>NUCLEOTIDE SEQUENCE [LARGE SCALE GENOMIC DNA]</scope>
    <source>
        <strain evidence="7">cv. Norfolk2</strain>
        <strain evidence="6">JIC</strain>
        <tissue evidence="6">Leaf</tissue>
    </source>
</reference>
<dbReference type="InterPro" id="IPR002182">
    <property type="entry name" value="NB-ARC"/>
</dbReference>
<dbReference type="Pfam" id="PF23598">
    <property type="entry name" value="LRR_14"/>
    <property type="match status" value="2"/>
</dbReference>
<dbReference type="InterPro" id="IPR027417">
    <property type="entry name" value="P-loop_NTPase"/>
</dbReference>
<dbReference type="Gene3D" id="1.10.8.430">
    <property type="entry name" value="Helical domain of apoptotic protease-activating factors"/>
    <property type="match status" value="1"/>
</dbReference>
<name>A0AAW1HHZ3_SAPOF</name>
<dbReference type="InterPro" id="IPR035897">
    <property type="entry name" value="Toll_tir_struct_dom_sf"/>
</dbReference>
<dbReference type="Gene3D" id="3.40.50.300">
    <property type="entry name" value="P-loop containing nucleotide triphosphate hydrolases"/>
    <property type="match status" value="1"/>
</dbReference>
<feature type="domain" description="TIR" evidence="5">
    <location>
        <begin position="28"/>
        <end position="191"/>
    </location>
</feature>
<proteinExistence type="predicted"/>
<dbReference type="SMART" id="SM00255">
    <property type="entry name" value="TIR"/>
    <property type="match status" value="1"/>
</dbReference>
<dbReference type="FunFam" id="3.40.50.10140:FF:000007">
    <property type="entry name" value="Disease resistance protein (TIR-NBS-LRR class)"/>
    <property type="match status" value="1"/>
</dbReference>
<dbReference type="Pfam" id="PF23282">
    <property type="entry name" value="WHD_ROQ1"/>
    <property type="match status" value="1"/>
</dbReference>
<dbReference type="Pfam" id="PF01582">
    <property type="entry name" value="TIR"/>
    <property type="match status" value="1"/>
</dbReference>
<dbReference type="SUPFAM" id="SSF52200">
    <property type="entry name" value="Toll/Interleukin receptor TIR domain"/>
    <property type="match status" value="1"/>
</dbReference>
<dbReference type="GO" id="GO:0006952">
    <property type="term" value="P:defense response"/>
    <property type="evidence" value="ECO:0007669"/>
    <property type="project" value="UniProtKB-KW"/>
</dbReference>
<dbReference type="SMART" id="SM00369">
    <property type="entry name" value="LRR_TYP"/>
    <property type="match status" value="7"/>
</dbReference>
<evidence type="ECO:0000256" key="1">
    <source>
        <dbReference type="ARBA" id="ARBA00022614"/>
    </source>
</evidence>
<keyword evidence="7" id="KW-1185">Reference proteome</keyword>
<dbReference type="EMBL" id="JBDFQZ010000011">
    <property type="protein sequence ID" value="KAK9675713.1"/>
    <property type="molecule type" value="Genomic_DNA"/>
</dbReference>
<dbReference type="SUPFAM" id="SSF52058">
    <property type="entry name" value="L domain-like"/>
    <property type="match status" value="2"/>
</dbReference>
<keyword evidence="1" id="KW-0433">Leucine-rich repeat</keyword>
<dbReference type="InterPro" id="IPR032675">
    <property type="entry name" value="LRR_dom_sf"/>
</dbReference>
<evidence type="ECO:0000256" key="4">
    <source>
        <dbReference type="ARBA" id="ARBA00023027"/>
    </source>
</evidence>
<dbReference type="PRINTS" id="PR00364">
    <property type="entry name" value="DISEASERSIST"/>
</dbReference>
<accession>A0AAW1HHZ3</accession>
<evidence type="ECO:0000259" key="5">
    <source>
        <dbReference type="PROSITE" id="PS50104"/>
    </source>
</evidence>
<evidence type="ECO:0000256" key="3">
    <source>
        <dbReference type="ARBA" id="ARBA00022821"/>
    </source>
</evidence>
<evidence type="ECO:0000313" key="7">
    <source>
        <dbReference type="Proteomes" id="UP001443914"/>
    </source>
</evidence>